<feature type="region of interest" description="Disordered" evidence="1">
    <location>
        <begin position="120"/>
        <end position="142"/>
    </location>
</feature>
<evidence type="ECO:0000313" key="4">
    <source>
        <dbReference type="Proteomes" id="UP001224775"/>
    </source>
</evidence>
<keyword evidence="4" id="KW-1185">Reference proteome</keyword>
<dbReference type="Proteomes" id="UP001224775">
    <property type="component" value="Unassembled WGS sequence"/>
</dbReference>
<feature type="domain" description="DUF6824" evidence="2">
    <location>
        <begin position="8"/>
        <end position="91"/>
    </location>
</feature>
<reference evidence="3" key="1">
    <citation type="submission" date="2023-06" db="EMBL/GenBank/DDBJ databases">
        <title>Survivors Of The Sea: Transcriptome response of Skeletonema marinoi to long-term dormancy.</title>
        <authorList>
            <person name="Pinder M.I.M."/>
            <person name="Kourtchenko O."/>
            <person name="Robertson E.K."/>
            <person name="Larsson T."/>
            <person name="Maumus F."/>
            <person name="Osuna-Cruz C.M."/>
            <person name="Vancaester E."/>
            <person name="Stenow R."/>
            <person name="Vandepoele K."/>
            <person name="Ploug H."/>
            <person name="Bruchert V."/>
            <person name="Godhe A."/>
            <person name="Topel M."/>
        </authorList>
    </citation>
    <scope>NUCLEOTIDE SEQUENCE</scope>
    <source>
        <strain evidence="3">R05AC</strain>
    </source>
</reference>
<dbReference type="Pfam" id="PF20710">
    <property type="entry name" value="DUF6824"/>
    <property type="match status" value="1"/>
</dbReference>
<dbReference type="InterPro" id="IPR049227">
    <property type="entry name" value="DUF6824"/>
</dbReference>
<evidence type="ECO:0000256" key="1">
    <source>
        <dbReference type="SAM" id="MobiDB-lite"/>
    </source>
</evidence>
<organism evidence="3 4">
    <name type="scientific">Skeletonema marinoi</name>
    <dbReference type="NCBI Taxonomy" id="267567"/>
    <lineage>
        <taxon>Eukaryota</taxon>
        <taxon>Sar</taxon>
        <taxon>Stramenopiles</taxon>
        <taxon>Ochrophyta</taxon>
        <taxon>Bacillariophyta</taxon>
        <taxon>Coscinodiscophyceae</taxon>
        <taxon>Thalassiosirophycidae</taxon>
        <taxon>Thalassiosirales</taxon>
        <taxon>Skeletonemataceae</taxon>
        <taxon>Skeletonema</taxon>
        <taxon>Skeletonema marinoi-dohrnii complex</taxon>
    </lineage>
</organism>
<comment type="caution">
    <text evidence="3">The sequence shown here is derived from an EMBL/GenBank/DDBJ whole genome shotgun (WGS) entry which is preliminary data.</text>
</comment>
<feature type="compositionally biased region" description="Low complexity" evidence="1">
    <location>
        <begin position="350"/>
        <end position="361"/>
    </location>
</feature>
<dbReference type="AlphaFoldDB" id="A0AAD9DH77"/>
<protein>
    <recommendedName>
        <fullName evidence="2">DUF6824 domain-containing protein</fullName>
    </recommendedName>
</protein>
<dbReference type="EMBL" id="JATAAI010000005">
    <property type="protein sequence ID" value="KAK1745979.1"/>
    <property type="molecule type" value="Genomic_DNA"/>
</dbReference>
<proteinExistence type="predicted"/>
<evidence type="ECO:0000259" key="2">
    <source>
        <dbReference type="Pfam" id="PF20710"/>
    </source>
</evidence>
<name>A0AAD9DH77_9STRA</name>
<feature type="region of interest" description="Disordered" evidence="1">
    <location>
        <begin position="350"/>
        <end position="373"/>
    </location>
</feature>
<sequence>MIQPTPNDILSGRGASFNRHPGNENFRRMLDNHRAVYSKSEKVRKVAISKAIVEAIYSMEPPGRFLRKCAATGEWQELSKKEALNKAAQAMAYAVRDLAKVERGQSRAVPSQITISRCTEEGSQHGRTHQEADNNSTDPSLQSQRLLQPLQLPTNQNPVASLNGLAQLLHLDQQLQQTHQQRQQLLLSLMGPRQFQPETQHAFASVPSNLSQILNPSSSVRSQGALLNDILRHVSSSSLQGSPSLQNATLPGMQSIPNRQDLLSLIRGIPQNQAETTLPRPPSDGTQLQHRLDALLQNQLLSSLGQNQWLLQQPSRPLDLLQQALPSLLQSNISQNLTNVHPLLARMMASSSPYSSASQQQGREEEKKYGSER</sequence>
<feature type="region of interest" description="Disordered" evidence="1">
    <location>
        <begin position="1"/>
        <end position="20"/>
    </location>
</feature>
<feature type="compositionally biased region" description="Basic and acidic residues" evidence="1">
    <location>
        <begin position="120"/>
        <end position="132"/>
    </location>
</feature>
<gene>
    <name evidence="3" type="ORF">QTG54_003903</name>
</gene>
<feature type="compositionally biased region" description="Basic and acidic residues" evidence="1">
    <location>
        <begin position="362"/>
        <end position="373"/>
    </location>
</feature>
<evidence type="ECO:0000313" key="3">
    <source>
        <dbReference type="EMBL" id="KAK1745979.1"/>
    </source>
</evidence>
<accession>A0AAD9DH77</accession>